<accession>A0AAV9D8F5</accession>
<dbReference type="GO" id="GO:0046872">
    <property type="term" value="F:metal ion binding"/>
    <property type="evidence" value="ECO:0007669"/>
    <property type="project" value="InterPro"/>
</dbReference>
<dbReference type="EMBL" id="JAUJYO010000015">
    <property type="protein sequence ID" value="KAK1297493.1"/>
    <property type="molecule type" value="Genomic_DNA"/>
</dbReference>
<dbReference type="AlphaFoldDB" id="A0AAV9D8F5"/>
<dbReference type="GO" id="GO:1900150">
    <property type="term" value="P:regulation of defense response to fungus"/>
    <property type="evidence" value="ECO:0007669"/>
    <property type="project" value="InterPro"/>
</dbReference>
<name>A0AAV9D8F5_ACOCL</name>
<dbReference type="PANTHER" id="PTHR47488">
    <property type="entry name" value="HEAVY METAL TRANSPORT/DETOXIFICATION SUPERFAMILY PROTEIN"/>
    <property type="match status" value="1"/>
</dbReference>
<dbReference type="PANTHER" id="PTHR47488:SF7">
    <property type="entry name" value="HEAVY METAL TRANSPORT_DETOXIFICATION SUPERFAMILY PROTEIN"/>
    <property type="match status" value="1"/>
</dbReference>
<gene>
    <name evidence="2" type="ORF">QJS10_CPB15g01650</name>
</gene>
<keyword evidence="3" id="KW-1185">Reference proteome</keyword>
<evidence type="ECO:0000313" key="3">
    <source>
        <dbReference type="Proteomes" id="UP001180020"/>
    </source>
</evidence>
<dbReference type="InterPro" id="IPR006121">
    <property type="entry name" value="HMA_dom"/>
</dbReference>
<reference evidence="2" key="2">
    <citation type="submission" date="2023-06" db="EMBL/GenBank/DDBJ databases">
        <authorList>
            <person name="Ma L."/>
            <person name="Liu K.-W."/>
            <person name="Li Z."/>
            <person name="Hsiao Y.-Y."/>
            <person name="Qi Y."/>
            <person name="Fu T."/>
            <person name="Tang G."/>
            <person name="Zhang D."/>
            <person name="Sun W.-H."/>
            <person name="Liu D.-K."/>
            <person name="Li Y."/>
            <person name="Chen G.-Z."/>
            <person name="Liu X.-D."/>
            <person name="Liao X.-Y."/>
            <person name="Jiang Y.-T."/>
            <person name="Yu X."/>
            <person name="Hao Y."/>
            <person name="Huang J."/>
            <person name="Zhao X.-W."/>
            <person name="Ke S."/>
            <person name="Chen Y.-Y."/>
            <person name="Wu W.-L."/>
            <person name="Hsu J.-L."/>
            <person name="Lin Y.-F."/>
            <person name="Huang M.-D."/>
            <person name="Li C.-Y."/>
            <person name="Huang L."/>
            <person name="Wang Z.-W."/>
            <person name="Zhao X."/>
            <person name="Zhong W.-Y."/>
            <person name="Peng D.-H."/>
            <person name="Ahmad S."/>
            <person name="Lan S."/>
            <person name="Zhang J.-S."/>
            <person name="Tsai W.-C."/>
            <person name="Van De Peer Y."/>
            <person name="Liu Z.-J."/>
        </authorList>
    </citation>
    <scope>NUCLEOTIDE SEQUENCE</scope>
    <source>
        <strain evidence="2">CP</strain>
        <tissue evidence="2">Leaves</tissue>
    </source>
</reference>
<sequence>MAEKKSTIILKVDLHCHKCKKKINSILCNLRDRYNIETIDYDEKKNTVTLTGPFCPHRLAKKLCCKACKLIREIEIVDKPCGDVCTCGCTCKWGRPCSGPPPPPPPRPCCDGGYKVEFFSEQDQGCRIM</sequence>
<proteinExistence type="predicted"/>
<protein>
    <recommendedName>
        <fullName evidence="1">HMA domain-containing protein</fullName>
    </recommendedName>
</protein>
<dbReference type="Gene3D" id="3.30.70.100">
    <property type="match status" value="1"/>
</dbReference>
<comment type="caution">
    <text evidence="2">The sequence shown here is derived from an EMBL/GenBank/DDBJ whole genome shotgun (WGS) entry which is preliminary data.</text>
</comment>
<dbReference type="PROSITE" id="PS50846">
    <property type="entry name" value="HMA_2"/>
    <property type="match status" value="1"/>
</dbReference>
<organism evidence="2 3">
    <name type="scientific">Acorus calamus</name>
    <name type="common">Sweet flag</name>
    <dbReference type="NCBI Taxonomy" id="4465"/>
    <lineage>
        <taxon>Eukaryota</taxon>
        <taxon>Viridiplantae</taxon>
        <taxon>Streptophyta</taxon>
        <taxon>Embryophyta</taxon>
        <taxon>Tracheophyta</taxon>
        <taxon>Spermatophyta</taxon>
        <taxon>Magnoliopsida</taxon>
        <taxon>Liliopsida</taxon>
        <taxon>Acoraceae</taxon>
        <taxon>Acorus</taxon>
    </lineage>
</organism>
<feature type="domain" description="HMA" evidence="1">
    <location>
        <begin position="5"/>
        <end position="72"/>
    </location>
</feature>
<evidence type="ECO:0000259" key="1">
    <source>
        <dbReference type="PROSITE" id="PS50846"/>
    </source>
</evidence>
<dbReference type="Proteomes" id="UP001180020">
    <property type="component" value="Unassembled WGS sequence"/>
</dbReference>
<dbReference type="InterPro" id="IPR044169">
    <property type="entry name" value="PI21"/>
</dbReference>
<evidence type="ECO:0000313" key="2">
    <source>
        <dbReference type="EMBL" id="KAK1297493.1"/>
    </source>
</evidence>
<reference evidence="2" key="1">
    <citation type="journal article" date="2023" name="Nat. Commun.">
        <title>Diploid and tetraploid genomes of Acorus and the evolution of monocots.</title>
        <authorList>
            <person name="Ma L."/>
            <person name="Liu K.W."/>
            <person name="Li Z."/>
            <person name="Hsiao Y.Y."/>
            <person name="Qi Y."/>
            <person name="Fu T."/>
            <person name="Tang G.D."/>
            <person name="Zhang D."/>
            <person name="Sun W.H."/>
            <person name="Liu D.K."/>
            <person name="Li Y."/>
            <person name="Chen G.Z."/>
            <person name="Liu X.D."/>
            <person name="Liao X.Y."/>
            <person name="Jiang Y.T."/>
            <person name="Yu X."/>
            <person name="Hao Y."/>
            <person name="Huang J."/>
            <person name="Zhao X.W."/>
            <person name="Ke S."/>
            <person name="Chen Y.Y."/>
            <person name="Wu W.L."/>
            <person name="Hsu J.L."/>
            <person name="Lin Y.F."/>
            <person name="Huang M.D."/>
            <person name="Li C.Y."/>
            <person name="Huang L."/>
            <person name="Wang Z.W."/>
            <person name="Zhao X."/>
            <person name="Zhong W.Y."/>
            <person name="Peng D.H."/>
            <person name="Ahmad S."/>
            <person name="Lan S."/>
            <person name="Zhang J.S."/>
            <person name="Tsai W.C."/>
            <person name="Van de Peer Y."/>
            <person name="Liu Z.J."/>
        </authorList>
    </citation>
    <scope>NUCLEOTIDE SEQUENCE</scope>
    <source>
        <strain evidence="2">CP</strain>
    </source>
</reference>